<evidence type="ECO:0008006" key="10">
    <source>
        <dbReference type="Google" id="ProtNLM"/>
    </source>
</evidence>
<dbReference type="eggNOG" id="COG0628">
    <property type="taxonomic scope" value="Bacteria"/>
</dbReference>
<feature type="coiled-coil region" evidence="6">
    <location>
        <begin position="96"/>
        <end position="123"/>
    </location>
</feature>
<organism evidence="8 9">
    <name type="scientific">Lutibaculum baratangense AMV1</name>
    <dbReference type="NCBI Taxonomy" id="631454"/>
    <lineage>
        <taxon>Bacteria</taxon>
        <taxon>Pseudomonadati</taxon>
        <taxon>Pseudomonadota</taxon>
        <taxon>Alphaproteobacteria</taxon>
        <taxon>Hyphomicrobiales</taxon>
        <taxon>Tepidamorphaceae</taxon>
        <taxon>Lutibaculum</taxon>
    </lineage>
</organism>
<feature type="transmembrane region" description="Helical" evidence="7">
    <location>
        <begin position="73"/>
        <end position="96"/>
    </location>
</feature>
<evidence type="ECO:0000256" key="1">
    <source>
        <dbReference type="ARBA" id="ARBA00004141"/>
    </source>
</evidence>
<dbReference type="InterPro" id="IPR002549">
    <property type="entry name" value="AI-2E-like"/>
</dbReference>
<evidence type="ECO:0000256" key="3">
    <source>
        <dbReference type="ARBA" id="ARBA00022692"/>
    </source>
</evidence>
<dbReference type="Proteomes" id="UP000017819">
    <property type="component" value="Unassembled WGS sequence"/>
</dbReference>
<accession>V4REL8</accession>
<dbReference type="AlphaFoldDB" id="V4REL8"/>
<dbReference type="EMBL" id="AWXZ01000031">
    <property type="protein sequence ID" value="ESR24586.1"/>
    <property type="molecule type" value="Genomic_DNA"/>
</dbReference>
<evidence type="ECO:0000313" key="9">
    <source>
        <dbReference type="Proteomes" id="UP000017819"/>
    </source>
</evidence>
<comment type="caution">
    <text evidence="8">The sequence shown here is derived from an EMBL/GenBank/DDBJ whole genome shotgun (WGS) entry which is preliminary data.</text>
</comment>
<dbReference type="GO" id="GO:0055085">
    <property type="term" value="P:transmembrane transport"/>
    <property type="evidence" value="ECO:0007669"/>
    <property type="project" value="TreeGrafter"/>
</dbReference>
<dbReference type="GO" id="GO:0016020">
    <property type="term" value="C:membrane"/>
    <property type="evidence" value="ECO:0007669"/>
    <property type="project" value="UniProtKB-SubCell"/>
</dbReference>
<evidence type="ECO:0000256" key="6">
    <source>
        <dbReference type="SAM" id="Coils"/>
    </source>
</evidence>
<evidence type="ECO:0000256" key="4">
    <source>
        <dbReference type="ARBA" id="ARBA00022989"/>
    </source>
</evidence>
<reference evidence="8 9" key="1">
    <citation type="journal article" date="2014" name="Genome Announc.">
        <title>Draft Genome Sequence of Lutibaculum baratangense Strain AMV1T, Isolated from a Mud Volcano in Andamans, India.</title>
        <authorList>
            <person name="Singh A."/>
            <person name="Sreenivas A."/>
            <person name="Sathyanarayana Reddy G."/>
            <person name="Pinnaka A.K."/>
            <person name="Shivaji S."/>
        </authorList>
    </citation>
    <scope>NUCLEOTIDE SEQUENCE [LARGE SCALE GENOMIC DNA]</scope>
    <source>
        <strain evidence="8 9">AMV1</strain>
    </source>
</reference>
<keyword evidence="4 7" id="KW-1133">Transmembrane helix</keyword>
<feature type="transmembrane region" description="Helical" evidence="7">
    <location>
        <begin position="271"/>
        <end position="290"/>
    </location>
</feature>
<dbReference type="PANTHER" id="PTHR21716">
    <property type="entry name" value="TRANSMEMBRANE PROTEIN"/>
    <property type="match status" value="1"/>
</dbReference>
<proteinExistence type="inferred from homology"/>
<dbReference type="OrthoDB" id="5761230at2"/>
<comment type="subcellular location">
    <subcellularLocation>
        <location evidence="1">Membrane</location>
        <topology evidence="1">Multi-pass membrane protein</topology>
    </subcellularLocation>
</comment>
<evidence type="ECO:0000256" key="2">
    <source>
        <dbReference type="ARBA" id="ARBA00009773"/>
    </source>
</evidence>
<protein>
    <recommendedName>
        <fullName evidence="10">Permease</fullName>
    </recommendedName>
</protein>
<keyword evidence="5 7" id="KW-0472">Membrane</keyword>
<dbReference type="RefSeq" id="WP_023432549.1">
    <property type="nucleotide sequence ID" value="NZ_AWXZ01000031.1"/>
</dbReference>
<feature type="transmembrane region" description="Helical" evidence="7">
    <location>
        <begin position="149"/>
        <end position="172"/>
    </location>
</feature>
<gene>
    <name evidence="8" type="ORF">N177_2420</name>
</gene>
<dbReference type="PANTHER" id="PTHR21716:SF62">
    <property type="entry name" value="TRANSPORT PROTEIN YDBI-RELATED"/>
    <property type="match status" value="1"/>
</dbReference>
<feature type="transmembrane region" description="Helical" evidence="7">
    <location>
        <begin position="12"/>
        <end position="33"/>
    </location>
</feature>
<name>V4REL8_9HYPH</name>
<evidence type="ECO:0000313" key="8">
    <source>
        <dbReference type="EMBL" id="ESR24586.1"/>
    </source>
</evidence>
<keyword evidence="6" id="KW-0175">Coiled coil</keyword>
<feature type="transmembrane region" description="Helical" evidence="7">
    <location>
        <begin position="207"/>
        <end position="231"/>
    </location>
</feature>
<evidence type="ECO:0000256" key="5">
    <source>
        <dbReference type="ARBA" id="ARBA00023136"/>
    </source>
</evidence>
<dbReference type="STRING" id="631454.N177_2420"/>
<keyword evidence="9" id="KW-1185">Reference proteome</keyword>
<evidence type="ECO:0000256" key="7">
    <source>
        <dbReference type="SAM" id="Phobius"/>
    </source>
</evidence>
<sequence length="358" mass="37681">MSTARQRHEPGGIARTAFVCASIGVGVAAFAYLVWQASVAILVIFGGILLATCFDALARLLGHVLPVHRKWRVISVVILLVTVVAAALAYGAQAIIAQINELASVLEDQLRQLQEQLVDLGLLSEGENATGIEGLLPDTSSIFGGATQAVLTFFGGAGNFILLLFLGLFFALDPYVYKRGLVSLFPPRSRPRASEVLHDSAHTLRMWLVGQVISMGIIFGFSLVLLLAVGMPFATLLAVQAGVLAFIPLIGPVLAGIPIILAGLSESPQMALVGLGVYLLIQALESNVIQPVVQRRTISLPPAFTLSLQLVAGVLFGLLGVALAVPLGATVMRIVQIAYVEGVHGGPWKGDTPKEAGD</sequence>
<dbReference type="Pfam" id="PF01594">
    <property type="entry name" value="AI-2E_transport"/>
    <property type="match status" value="1"/>
</dbReference>
<comment type="similarity">
    <text evidence="2">Belongs to the autoinducer-2 exporter (AI-2E) (TC 2.A.86) family.</text>
</comment>
<feature type="transmembrane region" description="Helical" evidence="7">
    <location>
        <begin position="237"/>
        <end position="264"/>
    </location>
</feature>
<feature type="transmembrane region" description="Helical" evidence="7">
    <location>
        <begin position="39"/>
        <end position="61"/>
    </location>
</feature>
<keyword evidence="3 7" id="KW-0812">Transmembrane</keyword>
<feature type="transmembrane region" description="Helical" evidence="7">
    <location>
        <begin position="310"/>
        <end position="329"/>
    </location>
</feature>